<feature type="signal peptide" evidence="2">
    <location>
        <begin position="1"/>
        <end position="29"/>
    </location>
</feature>
<dbReference type="Proteomes" id="UP000245783">
    <property type="component" value="Unassembled WGS sequence"/>
</dbReference>
<evidence type="ECO:0000313" key="3">
    <source>
        <dbReference type="EMBL" id="PWN45198.1"/>
    </source>
</evidence>
<protein>
    <recommendedName>
        <fullName evidence="5">Secreted protein</fullName>
    </recommendedName>
</protein>
<evidence type="ECO:0000313" key="4">
    <source>
        <dbReference type="Proteomes" id="UP000245783"/>
    </source>
</evidence>
<dbReference type="OrthoDB" id="10504070at2759"/>
<sequence>MLLALPIRFFALAAFIVISTLKLASQVQANEHYLIETDPAVTKCYHQGADTKNDCSKSFDRLWDIRWRVCNHVEAFGFNKGTPHQAWVTNPDCEHRGVFFRSDDEGHLDDCFDGTAVTIEQCQLNGCQAKNTCFASGVTHMRNQTFQTVRWLEGDGSPVPRPPPSKRARRCKPEKEQSNARRHLQRSRSGTVLLSRRDTSGIISSHFADGTQIYSVRPGRE</sequence>
<name>A0A316W7U4_9BASI</name>
<reference evidence="3 4" key="1">
    <citation type="journal article" date="2018" name="Mol. Biol. Evol.">
        <title>Broad Genomic Sampling Reveals a Smut Pathogenic Ancestry of the Fungal Clade Ustilaginomycotina.</title>
        <authorList>
            <person name="Kijpornyongpan T."/>
            <person name="Mondo S.J."/>
            <person name="Barry K."/>
            <person name="Sandor L."/>
            <person name="Lee J."/>
            <person name="Lipzen A."/>
            <person name="Pangilinan J."/>
            <person name="LaButti K."/>
            <person name="Hainaut M."/>
            <person name="Henrissat B."/>
            <person name="Grigoriev I.V."/>
            <person name="Spatafora J.W."/>
            <person name="Aime M.C."/>
        </authorList>
    </citation>
    <scope>NUCLEOTIDE SEQUENCE [LARGE SCALE GENOMIC DNA]</scope>
    <source>
        <strain evidence="3 4">MCA 4658</strain>
    </source>
</reference>
<feature type="chain" id="PRO_5016464117" description="Secreted protein" evidence="2">
    <location>
        <begin position="30"/>
        <end position="221"/>
    </location>
</feature>
<dbReference type="RefSeq" id="XP_025372358.1">
    <property type="nucleotide sequence ID" value="XM_025513008.1"/>
</dbReference>
<keyword evidence="4" id="KW-1185">Reference proteome</keyword>
<dbReference type="GeneID" id="37034878"/>
<dbReference type="AlphaFoldDB" id="A0A316W7U4"/>
<evidence type="ECO:0000256" key="2">
    <source>
        <dbReference type="SAM" id="SignalP"/>
    </source>
</evidence>
<evidence type="ECO:0008006" key="5">
    <source>
        <dbReference type="Google" id="ProtNLM"/>
    </source>
</evidence>
<dbReference type="EMBL" id="KZ819356">
    <property type="protein sequence ID" value="PWN45198.1"/>
    <property type="molecule type" value="Genomic_DNA"/>
</dbReference>
<feature type="region of interest" description="Disordered" evidence="1">
    <location>
        <begin position="152"/>
        <end position="195"/>
    </location>
</feature>
<accession>A0A316W7U4</accession>
<proteinExistence type="predicted"/>
<dbReference type="InParanoid" id="A0A316W7U4"/>
<evidence type="ECO:0000256" key="1">
    <source>
        <dbReference type="SAM" id="MobiDB-lite"/>
    </source>
</evidence>
<keyword evidence="2" id="KW-0732">Signal</keyword>
<organism evidence="3 4">
    <name type="scientific">Ceraceosorus guamensis</name>
    <dbReference type="NCBI Taxonomy" id="1522189"/>
    <lineage>
        <taxon>Eukaryota</taxon>
        <taxon>Fungi</taxon>
        <taxon>Dikarya</taxon>
        <taxon>Basidiomycota</taxon>
        <taxon>Ustilaginomycotina</taxon>
        <taxon>Exobasidiomycetes</taxon>
        <taxon>Ceraceosorales</taxon>
        <taxon>Ceraceosoraceae</taxon>
        <taxon>Ceraceosorus</taxon>
    </lineage>
</organism>
<gene>
    <name evidence="3" type="ORF">IE81DRAFT_320373</name>
</gene>